<dbReference type="NCBIfam" id="TIGR01175">
    <property type="entry name" value="pilM"/>
    <property type="match status" value="1"/>
</dbReference>
<evidence type="ECO:0000313" key="4">
    <source>
        <dbReference type="Proteomes" id="UP000036426"/>
    </source>
</evidence>
<accession>A0A090QRN7</accession>
<dbReference type="Pfam" id="PF11104">
    <property type="entry name" value="PilM_2"/>
    <property type="match status" value="1"/>
</dbReference>
<dbReference type="CDD" id="cd24049">
    <property type="entry name" value="ASKHA_NBD_PilM"/>
    <property type="match status" value="1"/>
</dbReference>
<evidence type="ECO:0000313" key="2">
    <source>
        <dbReference type="EMBL" id="KLU99623.1"/>
    </source>
</evidence>
<dbReference type="Proteomes" id="UP000029227">
    <property type="component" value="Unassembled WGS sequence"/>
</dbReference>
<dbReference type="InterPro" id="IPR043129">
    <property type="entry name" value="ATPase_NBD"/>
</dbReference>
<dbReference type="EMBL" id="BBMN01000008">
    <property type="protein sequence ID" value="GAL05850.1"/>
    <property type="molecule type" value="Genomic_DNA"/>
</dbReference>
<protein>
    <submittedName>
        <fullName evidence="2">Pilus assembly protein PilM</fullName>
    </submittedName>
    <submittedName>
        <fullName evidence="1">Type IV pilus biogenesis protein PilM</fullName>
    </submittedName>
</protein>
<dbReference type="Gene3D" id="3.30.1490.300">
    <property type="match status" value="1"/>
</dbReference>
<dbReference type="PATRIC" id="fig|754436.4.peg.3432"/>
<sequence>MFRNPLTIGIDIGHHSVKAVVLRQKKAQLELAAFAEVVLPASVVNEQHSVNTPALLSAIRKLKKSLPFGAKNVVLALPDSAVISKVIQLDTNLSDDESVFAVEQALSASSPFPIEELRLDFFPLASQSFSQPAQTQPVQVFAARRETVDSRVDAIRKAKLNPKVVELQTHALLWLEEYVAEQQNTSGQWGVVNIGKTRTEFCVKPAGGAAYHRELAFGCQALQGVDLQKSEDDSPRISISSEQAEQFTKQLVDTLKRQLQLYNSTHPRASLQGLWIAGGGQSVVVKEMLERMLGLDVKLMFPFASFERDQKMDMVIDQGSFSQYAVAAGLALRGGDAS</sequence>
<reference evidence="2 4" key="2">
    <citation type="submission" date="2015-05" db="EMBL/GenBank/DDBJ databases">
        <title>Photobacterium galathea sp. nov.</title>
        <authorList>
            <person name="Machado H."/>
            <person name="Gram L."/>
        </authorList>
    </citation>
    <scope>NUCLEOTIDE SEQUENCE [LARGE SCALE GENOMIC DNA]</scope>
    <source>
        <strain evidence="2 4">DSM 25995</strain>
    </source>
</reference>
<dbReference type="STRING" id="754436.JCM19237_4923"/>
<keyword evidence="4" id="KW-1185">Reference proteome</keyword>
<reference evidence="1 3" key="1">
    <citation type="journal article" date="2014" name="Genome Announc.">
        <title>Draft Genome Sequences of Two Vibrionaceae Species, Vibrio ponticus C121 and Photobacterium aphoticum C119, Isolated as Coral Reef Microbiota.</title>
        <authorList>
            <person name="Al-saari N."/>
            <person name="Meirelles P.M."/>
            <person name="Mino S."/>
            <person name="Suda W."/>
            <person name="Oshima K."/>
            <person name="Hattori M."/>
            <person name="Ohkuma M."/>
            <person name="Thompson F.L."/>
            <person name="Gomez-Gil B."/>
            <person name="Sawabe T."/>
            <person name="Sawabe T."/>
        </authorList>
    </citation>
    <scope>NUCLEOTIDE SEQUENCE [LARGE SCALE GENOMIC DNA]</scope>
    <source>
        <strain evidence="1 3">JCM 19237</strain>
    </source>
</reference>
<name>A0A090QRN7_9GAMM</name>
<dbReference type="Gene3D" id="3.30.420.40">
    <property type="match status" value="2"/>
</dbReference>
<dbReference type="PIRSF" id="PIRSF019169">
    <property type="entry name" value="PilM"/>
    <property type="match status" value="1"/>
</dbReference>
<dbReference type="Proteomes" id="UP000036426">
    <property type="component" value="Unassembled WGS sequence"/>
</dbReference>
<dbReference type="RefSeq" id="WP_047875481.1">
    <property type="nucleotide sequence ID" value="NZ_BMYC01000005.1"/>
</dbReference>
<evidence type="ECO:0000313" key="3">
    <source>
        <dbReference type="Proteomes" id="UP000029227"/>
    </source>
</evidence>
<dbReference type="OrthoDB" id="9773403at2"/>
<dbReference type="PANTHER" id="PTHR32432:SF3">
    <property type="entry name" value="ETHANOLAMINE UTILIZATION PROTEIN EUTJ"/>
    <property type="match status" value="1"/>
</dbReference>
<dbReference type="AlphaFoldDB" id="A0A090QRN7"/>
<dbReference type="InterPro" id="IPR005883">
    <property type="entry name" value="PilM"/>
</dbReference>
<dbReference type="EMBL" id="LDOV01000029">
    <property type="protein sequence ID" value="KLU99623.1"/>
    <property type="molecule type" value="Genomic_DNA"/>
</dbReference>
<gene>
    <name evidence="2" type="ORF">ABT58_16185</name>
    <name evidence="1" type="ORF">JCM19237_4923</name>
</gene>
<dbReference type="PANTHER" id="PTHR32432">
    <property type="entry name" value="CELL DIVISION PROTEIN FTSA-RELATED"/>
    <property type="match status" value="1"/>
</dbReference>
<comment type="caution">
    <text evidence="1">The sequence shown here is derived from an EMBL/GenBank/DDBJ whole genome shotgun (WGS) entry which is preliminary data.</text>
</comment>
<dbReference type="InterPro" id="IPR050696">
    <property type="entry name" value="FtsA/MreB"/>
</dbReference>
<proteinExistence type="predicted"/>
<evidence type="ECO:0000313" key="1">
    <source>
        <dbReference type="EMBL" id="GAL05850.1"/>
    </source>
</evidence>
<dbReference type="SUPFAM" id="SSF53067">
    <property type="entry name" value="Actin-like ATPase domain"/>
    <property type="match status" value="1"/>
</dbReference>
<dbReference type="eggNOG" id="COG4972">
    <property type="taxonomic scope" value="Bacteria"/>
</dbReference>
<organism evidence="1 3">
    <name type="scientific">Photobacterium aphoticum</name>
    <dbReference type="NCBI Taxonomy" id="754436"/>
    <lineage>
        <taxon>Bacteria</taxon>
        <taxon>Pseudomonadati</taxon>
        <taxon>Pseudomonadota</taxon>
        <taxon>Gammaproteobacteria</taxon>
        <taxon>Vibrionales</taxon>
        <taxon>Vibrionaceae</taxon>
        <taxon>Photobacterium</taxon>
    </lineage>
</organism>